<dbReference type="GO" id="GO:1990116">
    <property type="term" value="P:ribosome-associated ubiquitin-dependent protein catabolic process"/>
    <property type="evidence" value="ECO:0007669"/>
    <property type="project" value="UniProtKB-UniRule"/>
</dbReference>
<comment type="function">
    <text evidence="1">E3 ubiquitin-protein ligase. Component of the ribosome quality control complex (RQC), a ribosome-associated complex that mediates ubiquitination and extraction of incompletely synthesized nascent chains for proteasomal degradation.</text>
</comment>
<evidence type="ECO:0000256" key="1">
    <source>
        <dbReference type="RuleBase" id="RU367090"/>
    </source>
</evidence>
<dbReference type="EMBL" id="SDAM02000050">
    <property type="protein sequence ID" value="KAH6834502.1"/>
    <property type="molecule type" value="Genomic_DNA"/>
</dbReference>
<name>A0AAD4JIN7_PERFH</name>
<evidence type="ECO:0000256" key="2">
    <source>
        <dbReference type="SAM" id="MobiDB-lite"/>
    </source>
</evidence>
<dbReference type="GO" id="GO:0072344">
    <property type="term" value="P:rescue of stalled ribosome"/>
    <property type="evidence" value="ECO:0007669"/>
    <property type="project" value="UniProtKB-UniRule"/>
</dbReference>
<evidence type="ECO:0000313" key="3">
    <source>
        <dbReference type="EMBL" id="KAH6834502.1"/>
    </source>
</evidence>
<protein>
    <recommendedName>
        <fullName evidence="1">E3 ubiquitin-protein ligase listerin</fullName>
        <ecNumber evidence="1">2.3.2.27</ecNumber>
    </recommendedName>
    <alternativeName>
        <fullName evidence="1">RING-type E3 ubiquitin transferase listerin</fullName>
    </alternativeName>
</protein>
<comment type="catalytic activity">
    <reaction evidence="1">
        <text>S-ubiquitinyl-[E2 ubiquitin-conjugating enzyme]-L-cysteine + [acceptor protein]-L-lysine = [E2 ubiquitin-conjugating enzyme]-L-cysteine + N(6)-ubiquitinyl-[acceptor protein]-L-lysine.</text>
        <dbReference type="EC" id="2.3.2.27"/>
    </reaction>
</comment>
<keyword evidence="1" id="KW-0479">Metal-binding</keyword>
<dbReference type="GO" id="GO:0008270">
    <property type="term" value="F:zinc ion binding"/>
    <property type="evidence" value="ECO:0007669"/>
    <property type="project" value="UniProtKB-KW"/>
</dbReference>
<keyword evidence="1" id="KW-0833">Ubl conjugation pathway</keyword>
<dbReference type="GO" id="GO:1990112">
    <property type="term" value="C:RQC complex"/>
    <property type="evidence" value="ECO:0007669"/>
    <property type="project" value="UniProtKB-UniRule"/>
</dbReference>
<evidence type="ECO:0000313" key="4">
    <source>
        <dbReference type="Proteomes" id="UP001190926"/>
    </source>
</evidence>
<sequence length="273" mass="29970">MPTTAGTQRPLGNKFVALVDKLISKIGFDQIIVGVTFEASPSFTVDSVDDMAINQSHYSRPWLAAEILCTSKWLGGNIFHSFLPSFLSYVKKGDYGFSDSILTILLDGALVHGAGSGLNLLWHASVDELEAVEEPFFRALASLLSTFFQENVWGNQKALSLFKLLLEKLYIGDTVNSNCLKILPSVVNILVGPLGSGYEDSANDQHDLYRQSEFHNVTVDWLKKVVSFLPLNTWKIIHGRFGLGHHRLKPNRGWHPAATGVSSSAKPAATGIE</sequence>
<proteinExistence type="inferred from homology"/>
<comment type="similarity">
    <text evidence="1">Belongs to the LTN1 family.</text>
</comment>
<dbReference type="PANTHER" id="PTHR12389">
    <property type="entry name" value="ZINC FINGER PROTEIN 294"/>
    <property type="match status" value="1"/>
</dbReference>
<dbReference type="PANTHER" id="PTHR12389:SF0">
    <property type="entry name" value="E3 UBIQUITIN-PROTEIN LIGASE LISTERIN"/>
    <property type="match status" value="1"/>
</dbReference>
<dbReference type="EC" id="2.3.2.27" evidence="1"/>
<organism evidence="3 4">
    <name type="scientific">Perilla frutescens var. hirtella</name>
    <name type="common">Perilla citriodora</name>
    <name type="synonym">Perilla setoyensis</name>
    <dbReference type="NCBI Taxonomy" id="608512"/>
    <lineage>
        <taxon>Eukaryota</taxon>
        <taxon>Viridiplantae</taxon>
        <taxon>Streptophyta</taxon>
        <taxon>Embryophyta</taxon>
        <taxon>Tracheophyta</taxon>
        <taxon>Spermatophyta</taxon>
        <taxon>Magnoliopsida</taxon>
        <taxon>eudicotyledons</taxon>
        <taxon>Gunneridae</taxon>
        <taxon>Pentapetalae</taxon>
        <taxon>asterids</taxon>
        <taxon>lamiids</taxon>
        <taxon>Lamiales</taxon>
        <taxon>Lamiaceae</taxon>
        <taxon>Nepetoideae</taxon>
        <taxon>Elsholtzieae</taxon>
        <taxon>Perilla</taxon>
    </lineage>
</organism>
<dbReference type="GO" id="GO:0043023">
    <property type="term" value="F:ribosomal large subunit binding"/>
    <property type="evidence" value="ECO:0007669"/>
    <property type="project" value="TreeGrafter"/>
</dbReference>
<keyword evidence="1" id="KW-0863">Zinc-finger</keyword>
<dbReference type="GO" id="GO:0005829">
    <property type="term" value="C:cytosol"/>
    <property type="evidence" value="ECO:0007669"/>
    <property type="project" value="UniProtKB-UniRule"/>
</dbReference>
<reference evidence="3 4" key="1">
    <citation type="journal article" date="2021" name="Nat. Commun.">
        <title>Incipient diploidization of the medicinal plant Perilla within 10,000 years.</title>
        <authorList>
            <person name="Zhang Y."/>
            <person name="Shen Q."/>
            <person name="Leng L."/>
            <person name="Zhang D."/>
            <person name="Chen S."/>
            <person name="Shi Y."/>
            <person name="Ning Z."/>
            <person name="Chen S."/>
        </authorList>
    </citation>
    <scope>NUCLEOTIDE SEQUENCE [LARGE SCALE GENOMIC DNA]</scope>
    <source>
        <strain evidence="4">cv. PC099</strain>
    </source>
</reference>
<keyword evidence="1" id="KW-0808">Transferase</keyword>
<comment type="caution">
    <text evidence="3">The sequence shown here is derived from an EMBL/GenBank/DDBJ whole genome shotgun (WGS) entry which is preliminary data.</text>
</comment>
<keyword evidence="1" id="KW-0862">Zinc</keyword>
<keyword evidence="4" id="KW-1185">Reference proteome</keyword>
<accession>A0AAD4JIN7</accession>
<gene>
    <name evidence="3" type="ORF">C2S53_020099</name>
</gene>
<dbReference type="InterPro" id="IPR039795">
    <property type="entry name" value="LTN1/Rkr1"/>
</dbReference>
<dbReference type="Proteomes" id="UP001190926">
    <property type="component" value="Unassembled WGS sequence"/>
</dbReference>
<feature type="region of interest" description="Disordered" evidence="2">
    <location>
        <begin position="254"/>
        <end position="273"/>
    </location>
</feature>
<comment type="pathway">
    <text evidence="1">Protein modification; protein ubiquitination.</text>
</comment>
<dbReference type="GO" id="GO:0061630">
    <property type="term" value="F:ubiquitin protein ligase activity"/>
    <property type="evidence" value="ECO:0007669"/>
    <property type="project" value="UniProtKB-UniRule"/>
</dbReference>
<comment type="subunit">
    <text evidence="1">Component of the ribosome quality control complex (RQC).</text>
</comment>
<dbReference type="AlphaFoldDB" id="A0AAD4JIN7"/>